<dbReference type="GO" id="GO:0048066">
    <property type="term" value="P:developmental pigmentation"/>
    <property type="evidence" value="ECO:0007669"/>
    <property type="project" value="TreeGrafter"/>
</dbReference>
<dbReference type="GO" id="GO:0005576">
    <property type="term" value="C:extracellular region"/>
    <property type="evidence" value="ECO:0007669"/>
    <property type="project" value="InterPro"/>
</dbReference>
<accession>A0A3M0JGP5</accession>
<feature type="domain" description="HPS5-like beta-propeller" evidence="5">
    <location>
        <begin position="15"/>
        <end position="167"/>
    </location>
</feature>
<dbReference type="InterPro" id="IPR056445">
    <property type="entry name" value="TPR_HPS5"/>
</dbReference>
<dbReference type="Gene3D" id="2.130.10.10">
    <property type="entry name" value="YVTN repeat-like/Quinoprotein amine dehydrogenase"/>
    <property type="match status" value="1"/>
</dbReference>
<dbReference type="FunFam" id="1.10.132.110:FF:000001">
    <property type="entry name" value="Serum amyloid A protein"/>
    <property type="match status" value="1"/>
</dbReference>
<comment type="similarity">
    <text evidence="1">Belongs to the SAA family.</text>
</comment>
<dbReference type="GO" id="GO:0005829">
    <property type="term" value="C:cytosol"/>
    <property type="evidence" value="ECO:0007669"/>
    <property type="project" value="UniProtKB-SubCell"/>
</dbReference>
<feature type="region of interest" description="Disordered" evidence="4">
    <location>
        <begin position="1018"/>
        <end position="1057"/>
    </location>
</feature>
<evidence type="ECO:0000259" key="6">
    <source>
        <dbReference type="Pfam" id="PF23758"/>
    </source>
</evidence>
<dbReference type="PIRSF" id="PIRSF037475">
    <property type="entry name" value="BLOC-2_complex_Hps5"/>
    <property type="match status" value="1"/>
</dbReference>
<evidence type="ECO:0000313" key="8">
    <source>
        <dbReference type="Proteomes" id="UP000269221"/>
    </source>
</evidence>
<dbReference type="Pfam" id="PF23758">
    <property type="entry name" value="TPR_HPS5"/>
    <property type="match status" value="1"/>
</dbReference>
<protein>
    <recommendedName>
        <fullName evidence="3">Hermansky-Pudlak syndrome 5 protein homolog</fullName>
    </recommendedName>
</protein>
<comment type="subcellular location">
    <subcellularLocation>
        <location evidence="3">Cytoplasm</location>
        <location evidence="3">Cytosol</location>
    </subcellularLocation>
</comment>
<dbReference type="InterPro" id="IPR036322">
    <property type="entry name" value="WD40_repeat_dom_sf"/>
</dbReference>
<dbReference type="InterPro" id="IPR035431">
    <property type="entry name" value="HPS5"/>
</dbReference>
<dbReference type="InterPro" id="IPR015943">
    <property type="entry name" value="WD40/YVTN_repeat-like_dom_sf"/>
</dbReference>
<dbReference type="SUPFAM" id="SSF50978">
    <property type="entry name" value="WD40 repeat-like"/>
    <property type="match status" value="1"/>
</dbReference>
<dbReference type="InterPro" id="IPR000096">
    <property type="entry name" value="Serum_amyloid_A"/>
</dbReference>
<dbReference type="AlphaFoldDB" id="A0A3M0JGP5"/>
<dbReference type="PRINTS" id="PR00306">
    <property type="entry name" value="SERUMAMYLOID"/>
</dbReference>
<evidence type="ECO:0000256" key="2">
    <source>
        <dbReference type="ARBA" id="ARBA00010697"/>
    </source>
</evidence>
<feature type="domain" description="HPS5 TPR" evidence="6">
    <location>
        <begin position="435"/>
        <end position="820"/>
    </location>
</feature>
<dbReference type="InterPro" id="IPR056499">
    <property type="entry name" value="Beta-prop_HPS5-like"/>
</dbReference>
<feature type="region of interest" description="Disordered" evidence="4">
    <location>
        <begin position="269"/>
        <end position="313"/>
    </location>
</feature>
<dbReference type="STRING" id="333673.A0A3M0JGP5"/>
<dbReference type="PANTHER" id="PTHR23287">
    <property type="entry name" value="RUBY-EYE2-LIKE PROTEIN"/>
    <property type="match status" value="1"/>
</dbReference>
<name>A0A3M0JGP5_HIRRU</name>
<comment type="function">
    <text evidence="3">May regulate the synthesis and function of lysosomes and of highly specialized organelles, such as melanosomes and platelet dense granules.</text>
</comment>
<dbReference type="Gene3D" id="1.10.132.110">
    <property type="entry name" value="Serum amyloid A protein"/>
    <property type="match status" value="1"/>
</dbReference>
<dbReference type="GO" id="GO:0031084">
    <property type="term" value="C:BLOC-2 complex"/>
    <property type="evidence" value="ECO:0007669"/>
    <property type="project" value="UniProtKB-UniRule"/>
</dbReference>
<proteinExistence type="inferred from homology"/>
<reference evidence="7 8" key="1">
    <citation type="submission" date="2018-07" db="EMBL/GenBank/DDBJ databases">
        <title>A high quality draft genome assembly of the barn swallow (H. rustica rustica).</title>
        <authorList>
            <person name="Formenti G."/>
            <person name="Chiara M."/>
            <person name="Poveda L."/>
            <person name="Francoijs K.-J."/>
            <person name="Bonisoli-Alquati A."/>
            <person name="Canova L."/>
            <person name="Gianfranceschi L."/>
            <person name="Horner D.S."/>
            <person name="Saino N."/>
        </authorList>
    </citation>
    <scope>NUCLEOTIDE SEQUENCE [LARGE SCALE GENOMIC DNA]</scope>
    <source>
        <strain evidence="7">Chelidonia</strain>
        <tissue evidence="7">Blood</tissue>
    </source>
</reference>
<comment type="similarity">
    <text evidence="2 3">Belongs to the HPS5 family.</text>
</comment>
<comment type="subunit">
    <text evidence="3">Component of the biogenesis of lysosome-related organelles complex-2 (or BLOC2) composed of HPS3, HPS5 and HPS6.</text>
</comment>
<keyword evidence="8" id="KW-1185">Reference proteome</keyword>
<dbReference type="EMBL" id="QRBI01000144">
    <property type="protein sequence ID" value="RMC00156.1"/>
    <property type="molecule type" value="Genomic_DNA"/>
</dbReference>
<dbReference type="Pfam" id="PF23756">
    <property type="entry name" value="Beta-prop_HPS5"/>
    <property type="match status" value="1"/>
</dbReference>
<evidence type="ECO:0000256" key="1">
    <source>
        <dbReference type="ARBA" id="ARBA00007745"/>
    </source>
</evidence>
<evidence type="ECO:0000259" key="5">
    <source>
        <dbReference type="Pfam" id="PF23756"/>
    </source>
</evidence>
<dbReference type="PANTHER" id="PTHR23287:SF18">
    <property type="entry name" value="BLOC-2 COMPLEX MEMBER HPS5"/>
    <property type="match status" value="1"/>
</dbReference>
<gene>
    <name evidence="7" type="ORF">DUI87_22757</name>
</gene>
<evidence type="ECO:0000256" key="3">
    <source>
        <dbReference type="PIRNR" id="PIRNR037475"/>
    </source>
</evidence>
<keyword evidence="3" id="KW-0963">Cytoplasm</keyword>
<evidence type="ECO:0000256" key="4">
    <source>
        <dbReference type="SAM" id="MobiDB-lite"/>
    </source>
</evidence>
<evidence type="ECO:0000313" key="7">
    <source>
        <dbReference type="EMBL" id="RMC00156.1"/>
    </source>
</evidence>
<dbReference type="Proteomes" id="UP000269221">
    <property type="component" value="Unassembled WGS sequence"/>
</dbReference>
<comment type="caution">
    <text evidence="7">The sequence shown here is derived from an EMBL/GenBank/DDBJ whole genome shotgun (WGS) entry which is preliminary data.</text>
</comment>
<dbReference type="OrthoDB" id="19493at2759"/>
<organism evidence="7 8">
    <name type="scientific">Hirundo rustica rustica</name>
    <dbReference type="NCBI Taxonomy" id="333673"/>
    <lineage>
        <taxon>Eukaryota</taxon>
        <taxon>Metazoa</taxon>
        <taxon>Chordata</taxon>
        <taxon>Craniata</taxon>
        <taxon>Vertebrata</taxon>
        <taxon>Euteleostomi</taxon>
        <taxon>Archelosauria</taxon>
        <taxon>Archosauria</taxon>
        <taxon>Dinosauria</taxon>
        <taxon>Saurischia</taxon>
        <taxon>Theropoda</taxon>
        <taxon>Coelurosauria</taxon>
        <taxon>Aves</taxon>
        <taxon>Neognathae</taxon>
        <taxon>Neoaves</taxon>
        <taxon>Telluraves</taxon>
        <taxon>Australaves</taxon>
        <taxon>Passeriformes</taxon>
        <taxon>Sylvioidea</taxon>
        <taxon>Hirundinidae</taxon>
        <taxon>Hirundo</taxon>
    </lineage>
</organism>
<dbReference type="SMART" id="SM00197">
    <property type="entry name" value="SAA"/>
    <property type="match status" value="1"/>
</dbReference>
<sequence>MASVPVIPDSYNHVLAELECLDPLLSALRLDSSHLKCTCIDVSKRWLALGSSGGGLNLIQKDGWKQRLFLTHKEGAVSRVACCLYDEDYVAVATSQGLVVVWELNQERRGKPERIYISSEHKGRKVTALCWDTAALRVFVGDHVGKVSANKINTSKQGKESFSVLDSGIYRIISRRGSQSDEDLCSVHSQTFSEDERLKEFSVHHEDEQLELENISHASVVVEADRNETFLPFSIPLSFRSPSPLVSLQAVKESVSSFVRKTTEKIGTLHISPDSRGKHEAKEDEQLPELTLNPVASPQEENESESQNSQLPEEDHLRDLKAATAETIAKLQDTLVLLEPQCMRRVLQKWLVYLEEKFSKEHSALSVKKSGAVCAEEQRAVLEENLQVAPADRNPVDKAQSGVLEDSIKKENTDETCVSRSANGTDVTEPLGCDFRVSVPCTIEPDVLKDLVELTTLCFELRVFSCGSGEAEESSERSLPSAASGTLACRFLRSYFFLLDLKRVKQSIITTCATCPNVWETYIAGLKELTCHSPVALAMESEDMLKILKLLHDLGPWDDSSLLLAHAQRLYEKFGETALRPLIKFHPSVLPSDIKQLCRNDPAHFLAYLDSLVKSKPEDKRPFLLRSFLQPESVQLDWLCLAVSHDAPQRANTIDEDGNPRPRSHLFTWGYSQLILLLIKLPADFVTKEKMADICKSHGFWPGYLFLCLELDRRAEAFTNIVHLDDLSLLNGEDGSIPETIEEWKFVLHLARNHSPAFHHHSPQNRNAVSNGGSNFPDCITVESVALLLAKAIGPNRALPLLQECGLALELSERFTGVCEILRIAERRQRALIQSMLESEGPKTGHSTRGVASPVQVDNPCSGPAGCTIADPGQDLTVPLGYLGTAGSCPAAVTSTPKLFSAEQVPGPLPQPAVLSGVVVTQGQAPALGLPDPQTISLSLSIQPVQIPLQSLPALKQINTATQPGSWDMFRAYRDMREANYKGADKYFHARGNYDAAQRGPGGAWAARVISDARENWQGSVSGRGAEDTRLDQEANAWGRSGRDPNRYRPKGLPSKY</sequence>
<feature type="compositionally biased region" description="Basic and acidic residues" evidence="4">
    <location>
        <begin position="273"/>
        <end position="285"/>
    </location>
</feature>
<dbReference type="Pfam" id="PF00277">
    <property type="entry name" value="SAA"/>
    <property type="match status" value="1"/>
</dbReference>
<dbReference type="PROSITE" id="PS00992">
    <property type="entry name" value="SAA"/>
    <property type="match status" value="1"/>
</dbReference>